<feature type="region of interest" description="Disordered" evidence="6">
    <location>
        <begin position="220"/>
        <end position="247"/>
    </location>
</feature>
<comment type="subcellular location">
    <subcellularLocation>
        <location evidence="1 5">Secreted</location>
    </subcellularLocation>
</comment>
<dbReference type="SUPFAM" id="SSF48619">
    <property type="entry name" value="Phospholipase A2, PLA2"/>
    <property type="match status" value="1"/>
</dbReference>
<feature type="region of interest" description="Disordered" evidence="6">
    <location>
        <begin position="154"/>
        <end position="182"/>
    </location>
</feature>
<feature type="compositionally biased region" description="Basic and acidic residues" evidence="6">
    <location>
        <begin position="120"/>
        <end position="137"/>
    </location>
</feature>
<evidence type="ECO:0000313" key="9">
    <source>
        <dbReference type="Proteomes" id="UP001642540"/>
    </source>
</evidence>
<accession>A0ABP1QNI3</accession>
<reference evidence="8 9" key="1">
    <citation type="submission" date="2024-08" db="EMBL/GenBank/DDBJ databases">
        <authorList>
            <person name="Cucini C."/>
            <person name="Frati F."/>
        </authorList>
    </citation>
    <scope>NUCLEOTIDE SEQUENCE [LARGE SCALE GENOMIC DNA]</scope>
</reference>
<dbReference type="SMART" id="SM00085">
    <property type="entry name" value="PA2c"/>
    <property type="match status" value="1"/>
</dbReference>
<dbReference type="PROSITE" id="PS00119">
    <property type="entry name" value="PA2_ASP"/>
    <property type="match status" value="1"/>
</dbReference>
<dbReference type="EMBL" id="CAXLJM020000041">
    <property type="protein sequence ID" value="CAL8109424.1"/>
    <property type="molecule type" value="Genomic_DNA"/>
</dbReference>
<dbReference type="InterPro" id="IPR033113">
    <property type="entry name" value="PLA2_histidine"/>
</dbReference>
<dbReference type="InterPro" id="IPR033112">
    <property type="entry name" value="PLA2_Asp_AS"/>
</dbReference>
<evidence type="ECO:0000256" key="2">
    <source>
        <dbReference type="ARBA" id="ARBA00022525"/>
    </source>
</evidence>
<dbReference type="PRINTS" id="PR00389">
    <property type="entry name" value="PHPHLIPASEA2"/>
</dbReference>
<evidence type="ECO:0000256" key="5">
    <source>
        <dbReference type="RuleBase" id="RU361236"/>
    </source>
</evidence>
<evidence type="ECO:0000256" key="3">
    <source>
        <dbReference type="ARBA" id="ARBA00023157"/>
    </source>
</evidence>
<dbReference type="CDD" id="cd00125">
    <property type="entry name" value="PLA2c"/>
    <property type="match status" value="1"/>
</dbReference>
<name>A0ABP1QNI3_9HEXA</name>
<dbReference type="InterPro" id="IPR001211">
    <property type="entry name" value="PLA2"/>
</dbReference>
<feature type="compositionally biased region" description="Polar residues" evidence="6">
    <location>
        <begin position="154"/>
        <end position="166"/>
    </location>
</feature>
<proteinExistence type="inferred from homology"/>
<keyword evidence="3" id="KW-1015">Disulfide bond</keyword>
<comment type="caution">
    <text evidence="8">The sequence shown here is derived from an EMBL/GenBank/DDBJ whole genome shotgun (WGS) entry which is preliminary data.</text>
</comment>
<keyword evidence="2 5" id="KW-0964">Secreted</keyword>
<gene>
    <name evidence="8" type="ORF">ODALV1_LOCUS13352</name>
</gene>
<organism evidence="8 9">
    <name type="scientific">Orchesella dallaii</name>
    <dbReference type="NCBI Taxonomy" id="48710"/>
    <lineage>
        <taxon>Eukaryota</taxon>
        <taxon>Metazoa</taxon>
        <taxon>Ecdysozoa</taxon>
        <taxon>Arthropoda</taxon>
        <taxon>Hexapoda</taxon>
        <taxon>Collembola</taxon>
        <taxon>Entomobryomorpha</taxon>
        <taxon>Entomobryoidea</taxon>
        <taxon>Orchesellidae</taxon>
        <taxon>Orchesellinae</taxon>
        <taxon>Orchesella</taxon>
    </lineage>
</organism>
<protein>
    <recommendedName>
        <fullName evidence="7">Phospholipase A2-like central domain-containing protein</fullName>
    </recommendedName>
</protein>
<dbReference type="PROSITE" id="PS00118">
    <property type="entry name" value="PA2_HIS"/>
    <property type="match status" value="1"/>
</dbReference>
<dbReference type="PANTHER" id="PTHR11716:SF107">
    <property type="entry name" value="PHOSPHOLIPASE A2"/>
    <property type="match status" value="1"/>
</dbReference>
<comment type="similarity">
    <text evidence="4">Belongs to the phospholipase A2 family.</text>
</comment>
<dbReference type="Gene3D" id="1.20.90.10">
    <property type="entry name" value="Phospholipase A2 domain"/>
    <property type="match status" value="1"/>
</dbReference>
<feature type="domain" description="Phospholipase A2-like central" evidence="7">
    <location>
        <begin position="255"/>
        <end position="375"/>
    </location>
</feature>
<dbReference type="Proteomes" id="UP001642540">
    <property type="component" value="Unassembled WGS sequence"/>
</dbReference>
<dbReference type="Pfam" id="PF00068">
    <property type="entry name" value="Phospholip_A2_1"/>
    <property type="match status" value="1"/>
</dbReference>
<evidence type="ECO:0000313" key="8">
    <source>
        <dbReference type="EMBL" id="CAL8109424.1"/>
    </source>
</evidence>
<evidence type="ECO:0000256" key="6">
    <source>
        <dbReference type="SAM" id="MobiDB-lite"/>
    </source>
</evidence>
<dbReference type="InterPro" id="IPR016090">
    <property type="entry name" value="PLA2-like_dom"/>
</dbReference>
<evidence type="ECO:0000256" key="1">
    <source>
        <dbReference type="ARBA" id="ARBA00004613"/>
    </source>
</evidence>
<dbReference type="PANTHER" id="PTHR11716">
    <property type="entry name" value="PHOSPHOLIPASE A2 FAMILY MEMBER"/>
    <property type="match status" value="1"/>
</dbReference>
<sequence>MDESSTFSTQDTFPDKSLGSLSNLEALKEEDDDDVALQHRISSMGYYGAKYRNNSFVYNYSSHTHPHYRSSTLHNPEYKLQVIGTSLSASHENPMSLDDQRSRTNVSDEFDGNAISQRSTRNEENHKENHHHTENKKNIIKKLVPNETSSEYFLNAKRSTGSSTKSVLHDHKKERDEDEDHIDYLSKMTFPSSREENEEDDEYDDDIFLDKFIPGNSTHLSGRHRFRQGSQAEVDEASGDGNSLVSTSRRRPRRSVVHLYDMVVCSTGCNPLIFKGYGCYCGFLGSGLTVDGIDKCCAKHDWCYHHAKCPPLLTYFVPYYWRCDHGRPECVTDFRGWKGVCGAHLCECDRQFAECLKKFPCPRSRAMCVTSPWSQWHADPRTFPFAVSRRPPRIPLLPYPFGRIFP</sequence>
<feature type="region of interest" description="Disordered" evidence="6">
    <location>
        <begin position="90"/>
        <end position="141"/>
    </location>
</feature>
<dbReference type="InterPro" id="IPR036444">
    <property type="entry name" value="PLipase_A2_dom_sf"/>
</dbReference>
<keyword evidence="9" id="KW-1185">Reference proteome</keyword>
<evidence type="ECO:0000256" key="4">
    <source>
        <dbReference type="RuleBase" id="RU003654"/>
    </source>
</evidence>
<evidence type="ECO:0000259" key="7">
    <source>
        <dbReference type="SMART" id="SM00085"/>
    </source>
</evidence>